<dbReference type="GO" id="GO:0022008">
    <property type="term" value="P:neurogenesis"/>
    <property type="evidence" value="ECO:0007669"/>
    <property type="project" value="TreeGrafter"/>
</dbReference>
<protein>
    <submittedName>
        <fullName evidence="4">BTB domain-containing protein</fullName>
    </submittedName>
</protein>
<evidence type="ECO:0000313" key="3">
    <source>
        <dbReference type="Proteomes" id="UP000887574"/>
    </source>
</evidence>
<evidence type="ECO:0000259" key="2">
    <source>
        <dbReference type="PROSITE" id="PS50097"/>
    </source>
</evidence>
<dbReference type="GO" id="GO:0005829">
    <property type="term" value="C:cytosol"/>
    <property type="evidence" value="ECO:0007669"/>
    <property type="project" value="TreeGrafter"/>
</dbReference>
<dbReference type="InterPro" id="IPR011333">
    <property type="entry name" value="SKP1/BTB/POZ_sf"/>
</dbReference>
<feature type="compositionally biased region" description="Acidic residues" evidence="1">
    <location>
        <begin position="148"/>
        <end position="162"/>
    </location>
</feature>
<dbReference type="PANTHER" id="PTHR45774">
    <property type="entry name" value="BTB/POZ DOMAIN-CONTAINING"/>
    <property type="match status" value="1"/>
</dbReference>
<dbReference type="Proteomes" id="UP000887574">
    <property type="component" value="Unplaced"/>
</dbReference>
<dbReference type="Pfam" id="PF07707">
    <property type="entry name" value="BACK"/>
    <property type="match status" value="1"/>
</dbReference>
<reference evidence="4" key="1">
    <citation type="submission" date="2022-11" db="UniProtKB">
        <authorList>
            <consortium name="WormBaseParasite"/>
        </authorList>
    </citation>
    <scope>IDENTIFICATION</scope>
</reference>
<dbReference type="PANTHER" id="PTHR45774:SF3">
    <property type="entry name" value="BTB (POZ) DOMAIN-CONTAINING 2B-RELATED"/>
    <property type="match status" value="1"/>
</dbReference>
<dbReference type="PROSITE" id="PS50097">
    <property type="entry name" value="BTB"/>
    <property type="match status" value="1"/>
</dbReference>
<dbReference type="WBParaSite" id="jg23817">
    <property type="protein sequence ID" value="jg23817"/>
    <property type="gene ID" value="jg23817"/>
</dbReference>
<accession>A0A915DW47</accession>
<evidence type="ECO:0000313" key="4">
    <source>
        <dbReference type="WBParaSite" id="jg23817"/>
    </source>
</evidence>
<dbReference type="Gene3D" id="1.25.40.420">
    <property type="match status" value="1"/>
</dbReference>
<name>A0A915DW47_9BILA</name>
<keyword evidence="3" id="KW-1185">Reference proteome</keyword>
<dbReference type="Gene3D" id="3.30.710.10">
    <property type="entry name" value="Potassium Channel Kv1.1, Chain A"/>
    <property type="match status" value="2"/>
</dbReference>
<feature type="domain" description="BTB" evidence="2">
    <location>
        <begin position="59"/>
        <end position="90"/>
    </location>
</feature>
<dbReference type="SMART" id="SM00225">
    <property type="entry name" value="BTB"/>
    <property type="match status" value="1"/>
</dbReference>
<dbReference type="Pfam" id="PF00651">
    <property type="entry name" value="BTB"/>
    <property type="match status" value="2"/>
</dbReference>
<feature type="region of interest" description="Disordered" evidence="1">
    <location>
        <begin position="147"/>
        <end position="173"/>
    </location>
</feature>
<evidence type="ECO:0000256" key="1">
    <source>
        <dbReference type="SAM" id="MobiDB-lite"/>
    </source>
</evidence>
<organism evidence="3 4">
    <name type="scientific">Ditylenchus dipsaci</name>
    <dbReference type="NCBI Taxonomy" id="166011"/>
    <lineage>
        <taxon>Eukaryota</taxon>
        <taxon>Metazoa</taxon>
        <taxon>Ecdysozoa</taxon>
        <taxon>Nematoda</taxon>
        <taxon>Chromadorea</taxon>
        <taxon>Rhabditida</taxon>
        <taxon>Tylenchina</taxon>
        <taxon>Tylenchomorpha</taxon>
        <taxon>Sphaerularioidea</taxon>
        <taxon>Anguinidae</taxon>
        <taxon>Anguininae</taxon>
        <taxon>Ditylenchus</taxon>
    </lineage>
</organism>
<proteinExistence type="predicted"/>
<dbReference type="InterPro" id="IPR000210">
    <property type="entry name" value="BTB/POZ_dom"/>
</dbReference>
<dbReference type="SUPFAM" id="SSF54695">
    <property type="entry name" value="POZ domain"/>
    <property type="match status" value="1"/>
</dbReference>
<sequence>MDLKGLETGCGLFGYNNMHKQQQPTSALDHLYNAQMKETAYDNPLTIRLNQFRLKGIGCDVMFVVGDEQERLLAHKLVLGCSSAVFNAMFYGSLSQKKAARVGDHLKTSSNLHSDQLPHPEVDIEQEDEVGNSISTTSDCLSHSFYSDVDEEEEGEEEEEDASVPATATGIPIPTLNLRNQPFNFDSFSSSSPPSKLQRKSLNHEMMKAKPVDSGVLYGADCEMISDVEVVRVPDISPNAFNIMIGYIYSNFDVKGVSLNDDNVMHTLYAAKKYDLRSLVTECVRYLLNGLSACNAVCLLSQARLFQEDMLLQPCFDMIDKNTDIALQSALVSDIDRDTLICVLSRSQLDPSSELIIFHAAEAWAEAECERRDIRRLLTICAHVLDQLSS</sequence>
<dbReference type="AlphaFoldDB" id="A0A915DW47"/>
<dbReference type="InterPro" id="IPR011705">
    <property type="entry name" value="BACK"/>
</dbReference>